<gene>
    <name evidence="2" type="ORF">DFR48_109160</name>
</gene>
<dbReference type="PANTHER" id="PTHR30543:SF21">
    <property type="entry name" value="NAD(P)H-DEPENDENT FMN REDUCTASE LOT6"/>
    <property type="match status" value="1"/>
</dbReference>
<accession>A0A6I7HL84</accession>
<evidence type="ECO:0000313" key="3">
    <source>
        <dbReference type="Proteomes" id="UP000252582"/>
    </source>
</evidence>
<dbReference type="RefSeq" id="WP_114364308.1">
    <property type="nucleotide sequence ID" value="NZ_QPIX01000009.1"/>
</dbReference>
<dbReference type="EMBL" id="QPIX01000009">
    <property type="protein sequence ID" value="RCW22046.1"/>
    <property type="molecule type" value="Genomic_DNA"/>
</dbReference>
<dbReference type="SUPFAM" id="SSF52218">
    <property type="entry name" value="Flavoproteins"/>
    <property type="match status" value="1"/>
</dbReference>
<feature type="domain" description="NADPH-dependent FMN reductase-like" evidence="1">
    <location>
        <begin position="8"/>
        <end position="130"/>
    </location>
</feature>
<dbReference type="InterPro" id="IPR029039">
    <property type="entry name" value="Flavoprotein-like_sf"/>
</dbReference>
<organism evidence="2 3">
    <name type="scientific">Ciceribacter lividus</name>
    <dbReference type="NCBI Taxonomy" id="1197950"/>
    <lineage>
        <taxon>Bacteria</taxon>
        <taxon>Pseudomonadati</taxon>
        <taxon>Pseudomonadota</taxon>
        <taxon>Alphaproteobacteria</taxon>
        <taxon>Hyphomicrobiales</taxon>
        <taxon>Rhizobiaceae</taxon>
        <taxon>Ciceribacter</taxon>
    </lineage>
</organism>
<reference evidence="2 3" key="1">
    <citation type="submission" date="2018-07" db="EMBL/GenBank/DDBJ databases">
        <title>Genomic Encyclopedia of Type Strains, Phase IV (KMG-IV): sequencing the most valuable type-strain genomes for metagenomic binning, comparative biology and taxonomic classification.</title>
        <authorList>
            <person name="Goeker M."/>
        </authorList>
    </citation>
    <scope>NUCLEOTIDE SEQUENCE [LARGE SCALE GENOMIC DNA]</scope>
    <source>
        <strain evidence="2 3">DSM 25528</strain>
    </source>
</reference>
<dbReference type="InterPro" id="IPR050712">
    <property type="entry name" value="NAD(P)H-dep_reductase"/>
</dbReference>
<dbReference type="Pfam" id="PF03358">
    <property type="entry name" value="FMN_red"/>
    <property type="match status" value="1"/>
</dbReference>
<comment type="caution">
    <text evidence="2">The sequence shown here is derived from an EMBL/GenBank/DDBJ whole genome shotgun (WGS) entry which is preliminary data.</text>
</comment>
<dbReference type="GO" id="GO:0016491">
    <property type="term" value="F:oxidoreductase activity"/>
    <property type="evidence" value="ECO:0007669"/>
    <property type="project" value="InterPro"/>
</dbReference>
<dbReference type="AlphaFoldDB" id="A0A6I7HL84"/>
<dbReference type="GO" id="GO:0010181">
    <property type="term" value="F:FMN binding"/>
    <property type="evidence" value="ECO:0007669"/>
    <property type="project" value="TreeGrafter"/>
</dbReference>
<dbReference type="Proteomes" id="UP000252582">
    <property type="component" value="Unassembled WGS sequence"/>
</dbReference>
<sequence>MSVPAKRLYALCGSLRTRSTNRALLEAIRRLAPHSVEVEISGLIGLMPIFNPDLEGDLTPEPVLTFAQEIATADGLIVSAPEYAHGIPGGLKNALDWLVSRFEIPGKPVMLVHASHRGDFALEALTEVLKTIATDLRPETFLRVPLLGKSEDEIAAILGAPETEHAICSALGRFMGAVAAKDPASR</sequence>
<dbReference type="GO" id="GO:0005829">
    <property type="term" value="C:cytosol"/>
    <property type="evidence" value="ECO:0007669"/>
    <property type="project" value="TreeGrafter"/>
</dbReference>
<evidence type="ECO:0000259" key="1">
    <source>
        <dbReference type="Pfam" id="PF03358"/>
    </source>
</evidence>
<keyword evidence="3" id="KW-1185">Reference proteome</keyword>
<evidence type="ECO:0000313" key="2">
    <source>
        <dbReference type="EMBL" id="RCW22046.1"/>
    </source>
</evidence>
<dbReference type="InterPro" id="IPR005025">
    <property type="entry name" value="FMN_Rdtase-like_dom"/>
</dbReference>
<dbReference type="Gene3D" id="3.40.50.360">
    <property type="match status" value="1"/>
</dbReference>
<dbReference type="PANTHER" id="PTHR30543">
    <property type="entry name" value="CHROMATE REDUCTASE"/>
    <property type="match status" value="1"/>
</dbReference>
<proteinExistence type="predicted"/>
<protein>
    <submittedName>
        <fullName evidence="2">NAD(P)H-dependent FMN reductase</fullName>
    </submittedName>
</protein>
<name>A0A6I7HL84_9HYPH</name>